<dbReference type="PANTHER" id="PTHR43114">
    <property type="entry name" value="ADENINE DEAMINASE"/>
    <property type="match status" value="1"/>
</dbReference>
<evidence type="ECO:0000256" key="3">
    <source>
        <dbReference type="ARBA" id="ARBA00022723"/>
    </source>
</evidence>
<comment type="cofactor">
    <cofactor evidence="1">
        <name>Zn(2+)</name>
        <dbReference type="ChEBI" id="CHEBI:29105"/>
    </cofactor>
</comment>
<dbReference type="PANTHER" id="PTHR43114:SF6">
    <property type="entry name" value="ADENINE DEAMINASE"/>
    <property type="match status" value="1"/>
</dbReference>
<evidence type="ECO:0000313" key="8">
    <source>
        <dbReference type="Proteomes" id="UP000192448"/>
    </source>
</evidence>
<evidence type="ECO:0000313" key="7">
    <source>
        <dbReference type="EMBL" id="ORA39220.1"/>
    </source>
</evidence>
<comment type="similarity">
    <text evidence="2">Belongs to the metallo-dependent hydrolases superfamily. Adenosine and AMP deaminases family.</text>
</comment>
<evidence type="ECO:0000259" key="6">
    <source>
        <dbReference type="Pfam" id="PF00962"/>
    </source>
</evidence>
<sequence length="398" mass="43436">MTETVLDDTSYLRALPKAELHCHLEGSVPAATMIELARRNGAPLPTYDAAELYQVDIGEDEFQRLAEHMPSWIGQGFARKYQRRIDTPDDFYGLAVFESFLERFDQVCGVLQTAEDFSRAAYDSLITAADQANVRYREMFFHPMNHPGVSYRTMVDGLIDGIRAAAVDRRVIGRLIPAINRDCSAAAAAALAQQVVSYRTDEIAGLASDYDEEHLPAFREAYEIAAKAGLPGTAHAGEYGTAQSIAEAIDILGCTRIDHGYAITTDADLTQRAIEAGIHFTCIFSWSIAITQPACWPLDPPALPPSRRVTSPVAAMLDAGMSISLSSDDPAFDGFGSLADEYVWAAGSLEFDRARMTELSLAAIDGAWLDETDKTALRQEFRNEIGTLTGTTACDSGR</sequence>
<evidence type="ECO:0000256" key="2">
    <source>
        <dbReference type="ARBA" id="ARBA00006676"/>
    </source>
</evidence>
<keyword evidence="8" id="KW-1185">Reference proteome</keyword>
<accession>A0A1X0BA76</accession>
<proteinExistence type="inferred from homology"/>
<feature type="domain" description="Adenosine deaminase" evidence="6">
    <location>
        <begin position="97"/>
        <end position="380"/>
    </location>
</feature>
<dbReference type="AlphaFoldDB" id="A0A1X0BA76"/>
<gene>
    <name evidence="7" type="ORF">BST13_02850</name>
</gene>
<dbReference type="Proteomes" id="UP000192448">
    <property type="component" value="Unassembled WGS sequence"/>
</dbReference>
<dbReference type="InterPro" id="IPR032466">
    <property type="entry name" value="Metal_Hydrolase"/>
</dbReference>
<dbReference type="InterPro" id="IPR006330">
    <property type="entry name" value="Ado/ade_deaminase"/>
</dbReference>
<dbReference type="STRING" id="1927124.BST13_02850"/>
<keyword evidence="4" id="KW-0378">Hydrolase</keyword>
<dbReference type="Pfam" id="PF00962">
    <property type="entry name" value="A_deaminase"/>
    <property type="match status" value="1"/>
</dbReference>
<dbReference type="GO" id="GO:0006146">
    <property type="term" value="P:adenine catabolic process"/>
    <property type="evidence" value="ECO:0007669"/>
    <property type="project" value="TreeGrafter"/>
</dbReference>
<dbReference type="InterPro" id="IPR001365">
    <property type="entry name" value="A_deaminase_dom"/>
</dbReference>
<protein>
    <recommendedName>
        <fullName evidence="6">Adenosine deaminase domain-containing protein</fullName>
    </recommendedName>
</protein>
<dbReference type="GO" id="GO:0046872">
    <property type="term" value="F:metal ion binding"/>
    <property type="evidence" value="ECO:0007669"/>
    <property type="project" value="UniProtKB-KW"/>
</dbReference>
<keyword evidence="5" id="KW-0862">Zinc</keyword>
<evidence type="ECO:0000256" key="1">
    <source>
        <dbReference type="ARBA" id="ARBA00001947"/>
    </source>
</evidence>
<keyword evidence="3" id="KW-0479">Metal-binding</keyword>
<dbReference type="PROSITE" id="PS00485">
    <property type="entry name" value="A_DEAMINASE"/>
    <property type="match status" value="1"/>
</dbReference>
<dbReference type="InterPro" id="IPR006650">
    <property type="entry name" value="A/AMP_deam_AS"/>
</dbReference>
<dbReference type="GO" id="GO:0043103">
    <property type="term" value="P:hypoxanthine salvage"/>
    <property type="evidence" value="ECO:0007669"/>
    <property type="project" value="TreeGrafter"/>
</dbReference>
<evidence type="ECO:0000256" key="4">
    <source>
        <dbReference type="ARBA" id="ARBA00022801"/>
    </source>
</evidence>
<dbReference type="Gene3D" id="3.20.20.140">
    <property type="entry name" value="Metal-dependent hydrolases"/>
    <property type="match status" value="1"/>
</dbReference>
<dbReference type="EMBL" id="MVHF01000002">
    <property type="protein sequence ID" value="ORA39220.1"/>
    <property type="molecule type" value="Genomic_DNA"/>
</dbReference>
<reference evidence="7 8" key="1">
    <citation type="submission" date="2017-02" db="EMBL/GenBank/DDBJ databases">
        <title>The new phylogeny of genus Mycobacterium.</title>
        <authorList>
            <person name="Tortoli E."/>
            <person name="Trovato A."/>
            <person name="Cirillo D.M."/>
        </authorList>
    </citation>
    <scope>NUCLEOTIDE SEQUENCE [LARGE SCALE GENOMIC DNA]</scope>
    <source>
        <strain evidence="7 8">RW6</strain>
    </source>
</reference>
<dbReference type="GO" id="GO:0000034">
    <property type="term" value="F:adenine deaminase activity"/>
    <property type="evidence" value="ECO:0007669"/>
    <property type="project" value="TreeGrafter"/>
</dbReference>
<dbReference type="GO" id="GO:0005829">
    <property type="term" value="C:cytosol"/>
    <property type="evidence" value="ECO:0007669"/>
    <property type="project" value="TreeGrafter"/>
</dbReference>
<evidence type="ECO:0000256" key="5">
    <source>
        <dbReference type="ARBA" id="ARBA00022833"/>
    </source>
</evidence>
<organism evidence="7 8">
    <name type="scientific">Mycobacterium aquaticum</name>
    <dbReference type="NCBI Taxonomy" id="1927124"/>
    <lineage>
        <taxon>Bacteria</taxon>
        <taxon>Bacillati</taxon>
        <taxon>Actinomycetota</taxon>
        <taxon>Actinomycetes</taxon>
        <taxon>Mycobacteriales</taxon>
        <taxon>Mycobacteriaceae</taxon>
        <taxon>Mycobacterium</taxon>
    </lineage>
</organism>
<name>A0A1X0BA76_9MYCO</name>
<dbReference type="GO" id="GO:0009168">
    <property type="term" value="P:purine ribonucleoside monophosphate biosynthetic process"/>
    <property type="evidence" value="ECO:0007669"/>
    <property type="project" value="InterPro"/>
</dbReference>
<comment type="caution">
    <text evidence="7">The sequence shown here is derived from an EMBL/GenBank/DDBJ whole genome shotgun (WGS) entry which is preliminary data.</text>
</comment>
<dbReference type="SUPFAM" id="SSF51556">
    <property type="entry name" value="Metallo-dependent hydrolases"/>
    <property type="match status" value="1"/>
</dbReference>